<evidence type="ECO:0000313" key="8">
    <source>
        <dbReference type="EMBL" id="WWC90066.1"/>
    </source>
</evidence>
<evidence type="ECO:0000256" key="4">
    <source>
        <dbReference type="PIRNR" id="PIRNR017179"/>
    </source>
</evidence>
<dbReference type="EMBL" id="CP144103">
    <property type="protein sequence ID" value="WWC90066.1"/>
    <property type="molecule type" value="Genomic_DNA"/>
</dbReference>
<dbReference type="AlphaFoldDB" id="A0AAX4JXX5"/>
<feature type="region of interest" description="Disordered" evidence="5">
    <location>
        <begin position="271"/>
        <end position="294"/>
    </location>
</feature>
<dbReference type="Pfam" id="PF00565">
    <property type="entry name" value="SNase"/>
    <property type="match status" value="3"/>
</dbReference>
<keyword evidence="9" id="KW-1185">Reference proteome</keyword>
<dbReference type="PIRSF" id="PIRSF017179">
    <property type="entry name" value="RISC-Tudor-SN"/>
    <property type="match status" value="1"/>
</dbReference>
<reference evidence="8 9" key="1">
    <citation type="submission" date="2024-01" db="EMBL/GenBank/DDBJ databases">
        <title>Comparative genomics of Cryptococcus and Kwoniella reveals pathogenesis evolution and contrasting modes of karyotype evolution via chromosome fusion or intercentromeric recombination.</title>
        <authorList>
            <person name="Coelho M.A."/>
            <person name="David-Palma M."/>
            <person name="Shea T."/>
            <person name="Bowers K."/>
            <person name="McGinley-Smith S."/>
            <person name="Mohammad A.W."/>
            <person name="Gnirke A."/>
            <person name="Yurkov A.M."/>
            <person name="Nowrousian M."/>
            <person name="Sun S."/>
            <person name="Cuomo C.A."/>
            <person name="Heitman J."/>
        </authorList>
    </citation>
    <scope>NUCLEOTIDE SEQUENCE [LARGE SCALE GENOMIC DNA]</scope>
    <source>
        <strain evidence="8 9">CBS 6074</strain>
    </source>
</reference>
<dbReference type="GO" id="GO:0005634">
    <property type="term" value="C:nucleus"/>
    <property type="evidence" value="ECO:0007669"/>
    <property type="project" value="TreeGrafter"/>
</dbReference>
<feature type="domain" description="TNase-like" evidence="7">
    <location>
        <begin position="552"/>
        <end position="685"/>
    </location>
</feature>
<accession>A0AAX4JXX5</accession>
<dbReference type="PROSITE" id="PS50304">
    <property type="entry name" value="TUDOR"/>
    <property type="match status" value="1"/>
</dbReference>
<dbReference type="SUPFAM" id="SSF63748">
    <property type="entry name" value="Tudor/PWWP/MBT"/>
    <property type="match status" value="1"/>
</dbReference>
<evidence type="ECO:0000259" key="7">
    <source>
        <dbReference type="PROSITE" id="PS50830"/>
    </source>
</evidence>
<dbReference type="Gene3D" id="2.30.30.140">
    <property type="match status" value="1"/>
</dbReference>
<dbReference type="InterPro" id="IPR016071">
    <property type="entry name" value="Staphylococal_nuclease_OB-fold"/>
</dbReference>
<dbReference type="Pfam" id="PF00567">
    <property type="entry name" value="TUDOR"/>
    <property type="match status" value="1"/>
</dbReference>
<comment type="subcellular location">
    <subcellularLocation>
        <location evidence="1 4">Cytoplasm</location>
    </subcellularLocation>
</comment>
<dbReference type="FunFam" id="2.30.30.140:FF:000018">
    <property type="entry name" value="Serine/threonine-protein kinase 31"/>
    <property type="match status" value="1"/>
</dbReference>
<name>A0AAX4JXX5_9TREE</name>
<dbReference type="InterPro" id="IPR002999">
    <property type="entry name" value="Tudor"/>
</dbReference>
<dbReference type="Proteomes" id="UP001355207">
    <property type="component" value="Chromosome 6"/>
</dbReference>
<dbReference type="PANTHER" id="PTHR12302:SF2">
    <property type="entry name" value="STAPHYLOCOCCAL NUCLEASE DOMAIN-CONTAINING PROTEIN 1"/>
    <property type="match status" value="1"/>
</dbReference>
<feature type="domain" description="Tudor" evidence="6">
    <location>
        <begin position="758"/>
        <end position="818"/>
    </location>
</feature>
<proteinExistence type="predicted"/>
<evidence type="ECO:0000313" key="9">
    <source>
        <dbReference type="Proteomes" id="UP001355207"/>
    </source>
</evidence>
<evidence type="ECO:0000256" key="1">
    <source>
        <dbReference type="ARBA" id="ARBA00004496"/>
    </source>
</evidence>
<sequence length="940" mass="102858">MTTRAIVKSVLSGDTVIIRPKEAPAKGQPAKEKLLHLAGIQSPRLGSSTREDEPYSFSAREYLRALLVGKEVAYNVSHSIPGAGSEREFVTLLIAPAGPGQPPQDVATLVVSQGWAKLRDNVGDGEDAVRRLGAEEAKKREQLRAVEQQAKAEGKGLWAEQPESQRTVSFQMPADPHAFVAEHKDHDIDAIVEQVRDGTQLRVRLLLDEENHQFINLVLAGAKSPRASAGRENDPSTAEPWGEEAKFFTEVRMLQRSIKVRLLSAPVSLGASPFQSGPTPAGSAKSANGTNGLPAPTSGGASVIIGTAKHPNGNIAEFLCGAGLAKVIDWHAGILAPHGGLDRFRAAEKSAKDRKLGLWEGYGTKANGASNGSAAVASTTKGNEFDATVVRIWGSDQLSVVPKGEEKERRLQLSSVRGPRGTDPKSTYWANEAKEFLRKRLIGKTVHVHIDYVKPREGEYEERECATITYGNANNNIAQQLIEKGLATVLRHKRDDEDRSMELDKLILAEQTAVTDIKGLHSDKEVSVSRVVDASETASRALSYLTQWKRQGKHSAVVDFVSAGSRFKLSMPKENTKVTFVLAGIRAPRTARNAQEKSEPYGPESLRFASKYLQRDVEVAFDSTDKSGGFIGAMYAQGGANIAVELVREGLATVHQFSADQLSFGRELTAAEEEAKSAKKNIWSTYTEEDTTATKAVDETGALTPEYLDVYVSSVKEDPFSFSVQILDKDSVTSLEKLMSDFSLHHKHPTSSAPAGFSPKTGELVSAKFTEDNQWYRAKVKKASALKKEAVLYFIDYGNEETLPFSRIRPLDSKFKSLPGQAKEARLSFVKLVPRSSEYGSEALRRFNYFTENRKLVANIDQKEGNLLHLRLIDPSDPNAADDPLACINADLVREGLATVDKSVRYINSYPQVKRKLDDATEGAKKDRLGIFEFGDVSED</sequence>
<dbReference type="GO" id="GO:0004518">
    <property type="term" value="F:nuclease activity"/>
    <property type="evidence" value="ECO:0007669"/>
    <property type="project" value="TreeGrafter"/>
</dbReference>
<evidence type="ECO:0008006" key="10">
    <source>
        <dbReference type="Google" id="ProtNLM"/>
    </source>
</evidence>
<evidence type="ECO:0000256" key="5">
    <source>
        <dbReference type="SAM" id="MobiDB-lite"/>
    </source>
</evidence>
<feature type="domain" description="TNase-like" evidence="7">
    <location>
        <begin position="1"/>
        <end position="160"/>
    </location>
</feature>
<dbReference type="PROSITE" id="PS50830">
    <property type="entry name" value="TNASE_3"/>
    <property type="match status" value="4"/>
</dbReference>
<dbReference type="GeneID" id="91095669"/>
<dbReference type="Gene3D" id="2.40.50.90">
    <property type="match status" value="5"/>
</dbReference>
<organism evidence="8 9">
    <name type="scientific">Kwoniella dendrophila CBS 6074</name>
    <dbReference type="NCBI Taxonomy" id="1295534"/>
    <lineage>
        <taxon>Eukaryota</taxon>
        <taxon>Fungi</taxon>
        <taxon>Dikarya</taxon>
        <taxon>Basidiomycota</taxon>
        <taxon>Agaricomycotina</taxon>
        <taxon>Tremellomycetes</taxon>
        <taxon>Tremellales</taxon>
        <taxon>Cryptococcaceae</taxon>
        <taxon>Kwoniella</taxon>
    </lineage>
</organism>
<dbReference type="SMART" id="SM00318">
    <property type="entry name" value="SNc"/>
    <property type="match status" value="4"/>
</dbReference>
<dbReference type="GO" id="GO:0031047">
    <property type="term" value="P:regulatory ncRNA-mediated gene silencing"/>
    <property type="evidence" value="ECO:0007669"/>
    <property type="project" value="UniProtKB-UniRule"/>
</dbReference>
<dbReference type="GO" id="GO:0006402">
    <property type="term" value="P:mRNA catabolic process"/>
    <property type="evidence" value="ECO:0007669"/>
    <property type="project" value="UniProtKB-UniRule"/>
</dbReference>
<feature type="domain" description="TNase-like" evidence="7">
    <location>
        <begin position="186"/>
        <end position="361"/>
    </location>
</feature>
<dbReference type="InterPro" id="IPR035437">
    <property type="entry name" value="SNase_OB-fold_sf"/>
</dbReference>
<dbReference type="GO" id="GO:0031332">
    <property type="term" value="C:RNAi effector complex"/>
    <property type="evidence" value="ECO:0007669"/>
    <property type="project" value="InterPro"/>
</dbReference>
<gene>
    <name evidence="8" type="ORF">L201_004999</name>
</gene>
<dbReference type="GO" id="GO:0005829">
    <property type="term" value="C:cytosol"/>
    <property type="evidence" value="ECO:0007669"/>
    <property type="project" value="UniProtKB-UniRule"/>
</dbReference>
<dbReference type="FunFam" id="2.40.50.90:FF:000001">
    <property type="entry name" value="Staphylococcal nuclease domain-containing protein"/>
    <property type="match status" value="1"/>
</dbReference>
<evidence type="ECO:0000256" key="2">
    <source>
        <dbReference type="ARBA" id="ARBA00022490"/>
    </source>
</evidence>
<keyword evidence="2 4" id="KW-0963">Cytoplasm</keyword>
<dbReference type="SUPFAM" id="SSF50199">
    <property type="entry name" value="Staphylococcal nuclease"/>
    <property type="match status" value="5"/>
</dbReference>
<dbReference type="CDD" id="cd00175">
    <property type="entry name" value="SNc"/>
    <property type="match status" value="1"/>
</dbReference>
<evidence type="ECO:0000259" key="6">
    <source>
        <dbReference type="PROSITE" id="PS50304"/>
    </source>
</evidence>
<protein>
    <recommendedName>
        <fullName evidence="10">Nuclease domain-containing protein 1</fullName>
    </recommendedName>
</protein>
<feature type="domain" description="TNase-like" evidence="7">
    <location>
        <begin position="383"/>
        <end position="523"/>
    </location>
</feature>
<dbReference type="InterPro" id="IPR016685">
    <property type="entry name" value="Silence_cplx_Nase-comp_TudorSN"/>
</dbReference>
<evidence type="ECO:0000256" key="3">
    <source>
        <dbReference type="ARBA" id="ARBA00022737"/>
    </source>
</evidence>
<dbReference type="RefSeq" id="XP_066076829.1">
    <property type="nucleotide sequence ID" value="XM_066220732.1"/>
</dbReference>
<dbReference type="SMART" id="SM00333">
    <property type="entry name" value="TUDOR"/>
    <property type="match status" value="1"/>
</dbReference>
<dbReference type="GO" id="GO:0003723">
    <property type="term" value="F:RNA binding"/>
    <property type="evidence" value="ECO:0007669"/>
    <property type="project" value="UniProtKB-UniRule"/>
</dbReference>
<keyword evidence="3" id="KW-0677">Repeat</keyword>
<dbReference type="PANTHER" id="PTHR12302">
    <property type="entry name" value="EBNA2 BINDING PROTEIN P100"/>
    <property type="match status" value="1"/>
</dbReference>